<dbReference type="EMBL" id="CAADFV010000007">
    <property type="protein sequence ID" value="VFK52135.1"/>
    <property type="molecule type" value="Genomic_DNA"/>
</dbReference>
<dbReference type="AlphaFoldDB" id="A0A450ZEI9"/>
<dbReference type="EMBL" id="CAADFY010000005">
    <property type="protein sequence ID" value="VFK52180.1"/>
    <property type="molecule type" value="Genomic_DNA"/>
</dbReference>
<gene>
    <name evidence="1" type="ORF">BECKTUN1418D_GA0071000_100340</name>
    <name evidence="2" type="ORF">BECKTUN1418E_GA0071001_100734</name>
    <name evidence="3" type="ORF">BECKTUN1418F_GA0071002_100534</name>
</gene>
<dbReference type="EMBL" id="CAADFX010000003">
    <property type="protein sequence ID" value="VFK50938.1"/>
    <property type="molecule type" value="Genomic_DNA"/>
</dbReference>
<proteinExistence type="predicted"/>
<protein>
    <submittedName>
        <fullName evidence="3">Uncharacterized protein</fullName>
    </submittedName>
</protein>
<evidence type="ECO:0000313" key="3">
    <source>
        <dbReference type="EMBL" id="VFK52180.1"/>
    </source>
</evidence>
<name>A0A450ZEI9_9GAMM</name>
<organism evidence="3">
    <name type="scientific">Candidatus Kentrum sp. TUN</name>
    <dbReference type="NCBI Taxonomy" id="2126343"/>
    <lineage>
        <taxon>Bacteria</taxon>
        <taxon>Pseudomonadati</taxon>
        <taxon>Pseudomonadota</taxon>
        <taxon>Gammaproteobacteria</taxon>
        <taxon>Candidatus Kentrum</taxon>
    </lineage>
</organism>
<evidence type="ECO:0000313" key="1">
    <source>
        <dbReference type="EMBL" id="VFK50938.1"/>
    </source>
</evidence>
<sequence length="139" mass="15747">MLIISINQYFSKHALFVVLLYLALLPWKFKGVSQPEQRETLESNQPMSTEFNSSIMLVPYHYCGDAPDVFTDLVSQSFVCNSLSTIDMSTRMFGHAQRSISRGFGCGHRLRYANPAVMLTKGDCLTWEHGKTIHADHLC</sequence>
<accession>A0A450ZEI9</accession>
<reference evidence="3" key="1">
    <citation type="submission" date="2019-02" db="EMBL/GenBank/DDBJ databases">
        <authorList>
            <person name="Gruber-Vodicka R. H."/>
            <person name="Seah K. B. B."/>
        </authorList>
    </citation>
    <scope>NUCLEOTIDE SEQUENCE</scope>
    <source>
        <strain evidence="1">BECK_BY1</strain>
        <strain evidence="2">BECK_BY2</strain>
        <strain evidence="3">BECK_BY3</strain>
    </source>
</reference>
<evidence type="ECO:0000313" key="2">
    <source>
        <dbReference type="EMBL" id="VFK52135.1"/>
    </source>
</evidence>